<dbReference type="SUPFAM" id="SSF56059">
    <property type="entry name" value="Glutathione synthetase ATP-binding domain-like"/>
    <property type="match status" value="1"/>
</dbReference>
<keyword evidence="5" id="KW-1185">Reference proteome</keyword>
<dbReference type="InterPro" id="IPR011761">
    <property type="entry name" value="ATP-grasp"/>
</dbReference>
<accession>A0A4Y2F203</accession>
<proteinExistence type="predicted"/>
<organism evidence="4 5">
    <name type="scientific">Araneus ventricosus</name>
    <name type="common">Orbweaver spider</name>
    <name type="synonym">Epeira ventricosa</name>
    <dbReference type="NCBI Taxonomy" id="182803"/>
    <lineage>
        <taxon>Eukaryota</taxon>
        <taxon>Metazoa</taxon>
        <taxon>Ecdysozoa</taxon>
        <taxon>Arthropoda</taxon>
        <taxon>Chelicerata</taxon>
        <taxon>Arachnida</taxon>
        <taxon>Araneae</taxon>
        <taxon>Araneomorphae</taxon>
        <taxon>Entelegynae</taxon>
        <taxon>Araneoidea</taxon>
        <taxon>Araneidae</taxon>
        <taxon>Araneus</taxon>
    </lineage>
</organism>
<dbReference type="Pfam" id="PF02786">
    <property type="entry name" value="CPSase_L_D2"/>
    <property type="match status" value="1"/>
</dbReference>
<dbReference type="GO" id="GO:0005737">
    <property type="term" value="C:cytoplasm"/>
    <property type="evidence" value="ECO:0007669"/>
    <property type="project" value="TreeGrafter"/>
</dbReference>
<comment type="caution">
    <text evidence="4">The sequence shown here is derived from an EMBL/GenBank/DDBJ whole genome shotgun (WGS) entry which is preliminary data.</text>
</comment>
<evidence type="ECO:0000259" key="3">
    <source>
        <dbReference type="PROSITE" id="PS50975"/>
    </source>
</evidence>
<evidence type="ECO:0000256" key="2">
    <source>
        <dbReference type="SAM" id="MobiDB-lite"/>
    </source>
</evidence>
<reference evidence="4 5" key="1">
    <citation type="journal article" date="2019" name="Sci. Rep.">
        <title>Orb-weaving spider Araneus ventricosus genome elucidates the spidroin gene catalogue.</title>
        <authorList>
            <person name="Kono N."/>
            <person name="Nakamura H."/>
            <person name="Ohtoshi R."/>
            <person name="Moran D.A.P."/>
            <person name="Shinohara A."/>
            <person name="Yoshida Y."/>
            <person name="Fujiwara M."/>
            <person name="Mori M."/>
            <person name="Tomita M."/>
            <person name="Arakawa K."/>
        </authorList>
    </citation>
    <scope>NUCLEOTIDE SEQUENCE [LARGE SCALE GENOMIC DNA]</scope>
</reference>
<protein>
    <recommendedName>
        <fullName evidence="3">ATP-grasp domain-containing protein</fullName>
    </recommendedName>
</protein>
<dbReference type="Proteomes" id="UP000499080">
    <property type="component" value="Unassembled WGS sequence"/>
</dbReference>
<dbReference type="PANTHER" id="PTHR43778">
    <property type="entry name" value="PYRUVATE CARBOXYLASE"/>
    <property type="match status" value="1"/>
</dbReference>
<keyword evidence="1" id="KW-0547">Nucleotide-binding</keyword>
<dbReference type="GO" id="GO:0006094">
    <property type="term" value="P:gluconeogenesis"/>
    <property type="evidence" value="ECO:0007669"/>
    <property type="project" value="TreeGrafter"/>
</dbReference>
<sequence>MFCPLNAQANVTKDVGGDNIPWDREVEDNMKLEFLKWFEECSPKNLSVRRCFFLAASGQHDVKVVPGTDTPIVDLQDATKFVEQHGLPIILKAAYGGGGRGMRVVKNMELFKTKTAAAMAFCRKRIPCSDVRWDETSASGTPGKKAPSYPRAPLSRRVQRRHDDEIA</sequence>
<evidence type="ECO:0000313" key="4">
    <source>
        <dbReference type="EMBL" id="GBM34817.1"/>
    </source>
</evidence>
<dbReference type="AlphaFoldDB" id="A0A4Y2F203"/>
<dbReference type="InterPro" id="IPR055268">
    <property type="entry name" value="PCB-like"/>
</dbReference>
<evidence type="ECO:0000313" key="5">
    <source>
        <dbReference type="Proteomes" id="UP000499080"/>
    </source>
</evidence>
<dbReference type="PROSITE" id="PS50975">
    <property type="entry name" value="ATP_GRASP"/>
    <property type="match status" value="1"/>
</dbReference>
<evidence type="ECO:0000256" key="1">
    <source>
        <dbReference type="PROSITE-ProRule" id="PRU00409"/>
    </source>
</evidence>
<name>A0A4Y2F203_ARAVE</name>
<feature type="domain" description="ATP-grasp" evidence="3">
    <location>
        <begin position="56"/>
        <end position="109"/>
    </location>
</feature>
<dbReference type="GO" id="GO:0004736">
    <property type="term" value="F:pyruvate carboxylase activity"/>
    <property type="evidence" value="ECO:0007669"/>
    <property type="project" value="TreeGrafter"/>
</dbReference>
<dbReference type="OrthoDB" id="196847at2759"/>
<keyword evidence="1" id="KW-0067">ATP-binding</keyword>
<dbReference type="InterPro" id="IPR005479">
    <property type="entry name" value="CPAse_ATP-bd"/>
</dbReference>
<dbReference type="InterPro" id="IPR013815">
    <property type="entry name" value="ATP_grasp_subdomain_1"/>
</dbReference>
<dbReference type="GO" id="GO:0046872">
    <property type="term" value="F:metal ion binding"/>
    <property type="evidence" value="ECO:0007669"/>
    <property type="project" value="InterPro"/>
</dbReference>
<dbReference type="EMBL" id="BGPR01000770">
    <property type="protein sequence ID" value="GBM34817.1"/>
    <property type="molecule type" value="Genomic_DNA"/>
</dbReference>
<dbReference type="PANTHER" id="PTHR43778:SF2">
    <property type="entry name" value="PYRUVATE CARBOXYLASE, MITOCHONDRIAL"/>
    <property type="match status" value="1"/>
</dbReference>
<gene>
    <name evidence="4" type="ORF">AVEN_208024_1</name>
</gene>
<dbReference type="Gene3D" id="3.30.1490.20">
    <property type="entry name" value="ATP-grasp fold, A domain"/>
    <property type="match status" value="1"/>
</dbReference>
<feature type="region of interest" description="Disordered" evidence="2">
    <location>
        <begin position="133"/>
        <end position="167"/>
    </location>
</feature>
<dbReference type="GO" id="GO:0005524">
    <property type="term" value="F:ATP binding"/>
    <property type="evidence" value="ECO:0007669"/>
    <property type="project" value="UniProtKB-UniRule"/>
</dbReference>